<comment type="similarity">
    <text evidence="2">Belongs to the RNase H family.</text>
</comment>
<dbReference type="GeneID" id="90039193"/>
<dbReference type="SUPFAM" id="SSF53098">
    <property type="entry name" value="Ribonuclease H-like"/>
    <property type="match status" value="1"/>
</dbReference>
<dbReference type="EMBL" id="JBBJBU010000015">
    <property type="protein sequence ID" value="KAK7202849.1"/>
    <property type="molecule type" value="Genomic_DNA"/>
</dbReference>
<evidence type="ECO:0000259" key="9">
    <source>
        <dbReference type="PROSITE" id="PS50879"/>
    </source>
</evidence>
<keyword evidence="6" id="KW-0255">Endonuclease</keyword>
<gene>
    <name evidence="10" type="ORF">BZA70DRAFT_285181</name>
</gene>
<evidence type="ECO:0000256" key="7">
    <source>
        <dbReference type="ARBA" id="ARBA00022801"/>
    </source>
</evidence>
<sequence>MSPRFASGKRDKDDKDDSDNTNRTKVAHSAAGRIVPVHLSISLTMAEIQKAGEAGEKEEAEEAAKTAEAMDRIEVYTDGSVRYREGWMMGAGAGIYFGPGDRRNRSYMIPTDEYLSPRRAELIAILAGLQMCIHDERPIVLYTDSQSAINGECMHLLTEARRGLRDQIGIDRLREYVYHLKELPVKEANFEPINDPDLDLILQIFSIIRIRLGTPLDVEIIKVRAHSGIKGNEAADKLAKIASGVRRNPHVRVTELTGINTHQQNNTLLVCFRLLLLFPDTIAFLQEHFGTQ</sequence>
<dbReference type="PANTHER" id="PTHR10642">
    <property type="entry name" value="RIBONUCLEASE H1"/>
    <property type="match status" value="1"/>
</dbReference>
<keyword evidence="4" id="KW-0540">Nuclease</keyword>
<name>A0ABR1EZ21_9ASCO</name>
<evidence type="ECO:0000256" key="4">
    <source>
        <dbReference type="ARBA" id="ARBA00022722"/>
    </source>
</evidence>
<feature type="domain" description="RNase H type-1" evidence="9">
    <location>
        <begin position="69"/>
        <end position="244"/>
    </location>
</feature>
<evidence type="ECO:0000256" key="3">
    <source>
        <dbReference type="ARBA" id="ARBA00012180"/>
    </source>
</evidence>
<dbReference type="Pfam" id="PF00075">
    <property type="entry name" value="RNase_H"/>
    <property type="match status" value="1"/>
</dbReference>
<dbReference type="RefSeq" id="XP_064765882.1">
    <property type="nucleotide sequence ID" value="XM_064913681.1"/>
</dbReference>
<protein>
    <recommendedName>
        <fullName evidence="3">ribonuclease H</fullName>
        <ecNumber evidence="3">3.1.26.4</ecNumber>
    </recommendedName>
</protein>
<evidence type="ECO:0000256" key="1">
    <source>
        <dbReference type="ARBA" id="ARBA00000077"/>
    </source>
</evidence>
<accession>A0ABR1EZ21</accession>
<dbReference type="PROSITE" id="PS50879">
    <property type="entry name" value="RNASE_H_1"/>
    <property type="match status" value="1"/>
</dbReference>
<keyword evidence="5" id="KW-0479">Metal-binding</keyword>
<dbReference type="InterPro" id="IPR050092">
    <property type="entry name" value="RNase_H"/>
</dbReference>
<dbReference type="InterPro" id="IPR036397">
    <property type="entry name" value="RNaseH_sf"/>
</dbReference>
<feature type="compositionally biased region" description="Basic and acidic residues" evidence="8">
    <location>
        <begin position="8"/>
        <end position="22"/>
    </location>
</feature>
<comment type="caution">
    <text evidence="10">The sequence shown here is derived from an EMBL/GenBank/DDBJ whole genome shotgun (WGS) entry which is preliminary data.</text>
</comment>
<dbReference type="Proteomes" id="UP001498771">
    <property type="component" value="Unassembled WGS sequence"/>
</dbReference>
<feature type="region of interest" description="Disordered" evidence="8">
    <location>
        <begin position="1"/>
        <end position="29"/>
    </location>
</feature>
<evidence type="ECO:0000256" key="6">
    <source>
        <dbReference type="ARBA" id="ARBA00022759"/>
    </source>
</evidence>
<dbReference type="InterPro" id="IPR012337">
    <property type="entry name" value="RNaseH-like_sf"/>
</dbReference>
<evidence type="ECO:0000313" key="10">
    <source>
        <dbReference type="EMBL" id="KAK7202849.1"/>
    </source>
</evidence>
<evidence type="ECO:0000256" key="8">
    <source>
        <dbReference type="SAM" id="MobiDB-lite"/>
    </source>
</evidence>
<reference evidence="10 11" key="1">
    <citation type="submission" date="2024-03" db="EMBL/GenBank/DDBJ databases">
        <title>Genome-scale model development and genomic sequencing of the oleaginous clade Lipomyces.</title>
        <authorList>
            <consortium name="Lawrence Berkeley National Laboratory"/>
            <person name="Czajka J.J."/>
            <person name="Han Y."/>
            <person name="Kim J."/>
            <person name="Mondo S.J."/>
            <person name="Hofstad B.A."/>
            <person name="Robles A."/>
            <person name="Haridas S."/>
            <person name="Riley R."/>
            <person name="LaButti K."/>
            <person name="Pangilinan J."/>
            <person name="Andreopoulos W."/>
            <person name="Lipzen A."/>
            <person name="Yan J."/>
            <person name="Wang M."/>
            <person name="Ng V."/>
            <person name="Grigoriev I.V."/>
            <person name="Spatafora J.W."/>
            <person name="Magnuson J.K."/>
            <person name="Baker S.E."/>
            <person name="Pomraning K.R."/>
        </authorList>
    </citation>
    <scope>NUCLEOTIDE SEQUENCE [LARGE SCALE GENOMIC DNA]</scope>
    <source>
        <strain evidence="10 11">Phaff 52-87</strain>
    </source>
</reference>
<dbReference type="PANTHER" id="PTHR10642:SF26">
    <property type="entry name" value="RIBONUCLEASE H1"/>
    <property type="match status" value="1"/>
</dbReference>
<dbReference type="InterPro" id="IPR002156">
    <property type="entry name" value="RNaseH_domain"/>
</dbReference>
<comment type="catalytic activity">
    <reaction evidence="1">
        <text>Endonucleolytic cleavage to 5'-phosphomonoester.</text>
        <dbReference type="EC" id="3.1.26.4"/>
    </reaction>
</comment>
<evidence type="ECO:0000313" key="11">
    <source>
        <dbReference type="Proteomes" id="UP001498771"/>
    </source>
</evidence>
<keyword evidence="7" id="KW-0378">Hydrolase</keyword>
<organism evidence="10 11">
    <name type="scientific">Myxozyma melibiosi</name>
    <dbReference type="NCBI Taxonomy" id="54550"/>
    <lineage>
        <taxon>Eukaryota</taxon>
        <taxon>Fungi</taxon>
        <taxon>Dikarya</taxon>
        <taxon>Ascomycota</taxon>
        <taxon>Saccharomycotina</taxon>
        <taxon>Lipomycetes</taxon>
        <taxon>Lipomycetales</taxon>
        <taxon>Lipomycetaceae</taxon>
        <taxon>Myxozyma</taxon>
    </lineage>
</organism>
<proteinExistence type="inferred from homology"/>
<keyword evidence="11" id="KW-1185">Reference proteome</keyword>
<dbReference type="Gene3D" id="3.30.420.10">
    <property type="entry name" value="Ribonuclease H-like superfamily/Ribonuclease H"/>
    <property type="match status" value="1"/>
</dbReference>
<dbReference type="EC" id="3.1.26.4" evidence="3"/>
<evidence type="ECO:0000256" key="5">
    <source>
        <dbReference type="ARBA" id="ARBA00022723"/>
    </source>
</evidence>
<evidence type="ECO:0000256" key="2">
    <source>
        <dbReference type="ARBA" id="ARBA00005300"/>
    </source>
</evidence>